<sequence>MRWEPLLIILLMASLSGLLILTTTHKHRWFALLTLAYLTGLAAILFTPISFSGTGIYIMPAGFGRVNLTHLSVFNLGFAENILLTLPLGLLLKWLAPKISLWGVGAFGLFVGSSVETLQYILSQHWLINRSSDINDVLANALGILIGGLVVAVYYRIRVSHRQRQQRQARAVA</sequence>
<accession>A0A0R1URJ2</accession>
<protein>
    <submittedName>
        <fullName evidence="3">Glycopeptide antibiotics resistance protein</fullName>
    </submittedName>
</protein>
<dbReference type="STRING" id="1423753.FD28_GL002053"/>
<evidence type="ECO:0000259" key="2">
    <source>
        <dbReference type="Pfam" id="PF04892"/>
    </source>
</evidence>
<organism evidence="3 4">
    <name type="scientific">Levilactobacillus hammesii DSM 16381</name>
    <dbReference type="NCBI Taxonomy" id="1423753"/>
    <lineage>
        <taxon>Bacteria</taxon>
        <taxon>Bacillati</taxon>
        <taxon>Bacillota</taxon>
        <taxon>Bacilli</taxon>
        <taxon>Lactobacillales</taxon>
        <taxon>Lactobacillaceae</taxon>
        <taxon>Levilactobacillus</taxon>
    </lineage>
</organism>
<comment type="caution">
    <text evidence="3">The sequence shown here is derived from an EMBL/GenBank/DDBJ whole genome shotgun (WGS) entry which is preliminary data.</text>
</comment>
<keyword evidence="1" id="KW-0472">Membrane</keyword>
<dbReference type="RefSeq" id="WP_057732444.1">
    <property type="nucleotide sequence ID" value="NZ_AZFS01000044.1"/>
</dbReference>
<evidence type="ECO:0000313" key="4">
    <source>
        <dbReference type="Proteomes" id="UP000051580"/>
    </source>
</evidence>
<evidence type="ECO:0000256" key="1">
    <source>
        <dbReference type="SAM" id="Phobius"/>
    </source>
</evidence>
<dbReference type="AlphaFoldDB" id="A0A0R1URJ2"/>
<dbReference type="Pfam" id="PF04892">
    <property type="entry name" value="VanZ"/>
    <property type="match status" value="1"/>
</dbReference>
<name>A0A0R1URJ2_9LACO</name>
<evidence type="ECO:0000313" key="3">
    <source>
        <dbReference type="EMBL" id="KRL95825.1"/>
    </source>
</evidence>
<keyword evidence="1" id="KW-0812">Transmembrane</keyword>
<keyword evidence="4" id="KW-1185">Reference proteome</keyword>
<proteinExistence type="predicted"/>
<gene>
    <name evidence="3" type="ORF">FD28_GL002053</name>
</gene>
<dbReference type="PANTHER" id="PTHR36834:SF1">
    <property type="entry name" value="INTEGRAL MEMBRANE PROTEIN"/>
    <property type="match status" value="1"/>
</dbReference>
<dbReference type="PANTHER" id="PTHR36834">
    <property type="entry name" value="MEMBRANE PROTEIN-RELATED"/>
    <property type="match status" value="1"/>
</dbReference>
<dbReference type="PATRIC" id="fig|1423753.3.peg.2159"/>
<dbReference type="InterPro" id="IPR053150">
    <property type="entry name" value="Teicoplanin_resist-assoc"/>
</dbReference>
<dbReference type="Proteomes" id="UP000051580">
    <property type="component" value="Unassembled WGS sequence"/>
</dbReference>
<feature type="transmembrane region" description="Helical" evidence="1">
    <location>
        <begin position="29"/>
        <end position="51"/>
    </location>
</feature>
<dbReference type="InterPro" id="IPR006976">
    <property type="entry name" value="VanZ-like"/>
</dbReference>
<feature type="transmembrane region" description="Helical" evidence="1">
    <location>
        <begin position="6"/>
        <end position="22"/>
    </location>
</feature>
<dbReference type="OrthoDB" id="2319376at2"/>
<feature type="transmembrane region" description="Helical" evidence="1">
    <location>
        <begin position="99"/>
        <end position="122"/>
    </location>
</feature>
<feature type="transmembrane region" description="Helical" evidence="1">
    <location>
        <begin position="71"/>
        <end position="92"/>
    </location>
</feature>
<feature type="domain" description="VanZ-like" evidence="2">
    <location>
        <begin position="35"/>
        <end position="152"/>
    </location>
</feature>
<reference evidence="3 4" key="1">
    <citation type="journal article" date="2015" name="Genome Announc.">
        <title>Expanding the biotechnology potential of lactobacilli through comparative genomics of 213 strains and associated genera.</title>
        <authorList>
            <person name="Sun Z."/>
            <person name="Harris H.M."/>
            <person name="McCann A."/>
            <person name="Guo C."/>
            <person name="Argimon S."/>
            <person name="Zhang W."/>
            <person name="Yang X."/>
            <person name="Jeffery I.B."/>
            <person name="Cooney J.C."/>
            <person name="Kagawa T.F."/>
            <person name="Liu W."/>
            <person name="Song Y."/>
            <person name="Salvetti E."/>
            <person name="Wrobel A."/>
            <person name="Rasinkangas P."/>
            <person name="Parkhill J."/>
            <person name="Rea M.C."/>
            <person name="O'Sullivan O."/>
            <person name="Ritari J."/>
            <person name="Douillard F.P."/>
            <person name="Paul Ross R."/>
            <person name="Yang R."/>
            <person name="Briner A.E."/>
            <person name="Felis G.E."/>
            <person name="de Vos W.M."/>
            <person name="Barrangou R."/>
            <person name="Klaenhammer T.R."/>
            <person name="Caufield P.W."/>
            <person name="Cui Y."/>
            <person name="Zhang H."/>
            <person name="O'Toole P.W."/>
        </authorList>
    </citation>
    <scope>NUCLEOTIDE SEQUENCE [LARGE SCALE GENOMIC DNA]</scope>
    <source>
        <strain evidence="3 4">DSM 16381</strain>
    </source>
</reference>
<dbReference type="EMBL" id="AZFS01000044">
    <property type="protein sequence ID" value="KRL95825.1"/>
    <property type="molecule type" value="Genomic_DNA"/>
</dbReference>
<feature type="transmembrane region" description="Helical" evidence="1">
    <location>
        <begin position="137"/>
        <end position="157"/>
    </location>
</feature>
<keyword evidence="1" id="KW-1133">Transmembrane helix</keyword>